<proteinExistence type="predicted"/>
<keyword evidence="2" id="KW-1185">Reference proteome</keyword>
<dbReference type="Proteomes" id="UP001157502">
    <property type="component" value="Chromosome 14"/>
</dbReference>
<sequence length="91" mass="9874">MNLAHPQYIELTIHRSVTIYLGCVFVSHSITFSWRQDTGSEADGFASTDHVAEGFGRIVKISFAFLPLGQGKKQTENTTGLPGCQDDAAVS</sequence>
<evidence type="ECO:0000313" key="1">
    <source>
        <dbReference type="EMBL" id="KAJ8002209.1"/>
    </source>
</evidence>
<organism evidence="1 2">
    <name type="scientific">Dallia pectoralis</name>
    <name type="common">Alaska blackfish</name>
    <dbReference type="NCBI Taxonomy" id="75939"/>
    <lineage>
        <taxon>Eukaryota</taxon>
        <taxon>Metazoa</taxon>
        <taxon>Chordata</taxon>
        <taxon>Craniata</taxon>
        <taxon>Vertebrata</taxon>
        <taxon>Euteleostomi</taxon>
        <taxon>Actinopterygii</taxon>
        <taxon>Neopterygii</taxon>
        <taxon>Teleostei</taxon>
        <taxon>Protacanthopterygii</taxon>
        <taxon>Esociformes</taxon>
        <taxon>Umbridae</taxon>
        <taxon>Dallia</taxon>
    </lineage>
</organism>
<protein>
    <submittedName>
        <fullName evidence="1">Uncharacterized protein</fullName>
    </submittedName>
</protein>
<evidence type="ECO:0000313" key="2">
    <source>
        <dbReference type="Proteomes" id="UP001157502"/>
    </source>
</evidence>
<reference evidence="1" key="1">
    <citation type="submission" date="2021-05" db="EMBL/GenBank/DDBJ databases">
        <authorList>
            <person name="Pan Q."/>
            <person name="Jouanno E."/>
            <person name="Zahm M."/>
            <person name="Klopp C."/>
            <person name="Cabau C."/>
            <person name="Louis A."/>
            <person name="Berthelot C."/>
            <person name="Parey E."/>
            <person name="Roest Crollius H."/>
            <person name="Montfort J."/>
            <person name="Robinson-Rechavi M."/>
            <person name="Bouchez O."/>
            <person name="Lampietro C."/>
            <person name="Lopez Roques C."/>
            <person name="Donnadieu C."/>
            <person name="Postlethwait J."/>
            <person name="Bobe J."/>
            <person name="Dillon D."/>
            <person name="Chandos A."/>
            <person name="von Hippel F."/>
            <person name="Guiguen Y."/>
        </authorList>
    </citation>
    <scope>NUCLEOTIDE SEQUENCE</scope>
    <source>
        <strain evidence="1">YG-Jan2019</strain>
    </source>
</reference>
<comment type="caution">
    <text evidence="1">The sequence shown here is derived from an EMBL/GenBank/DDBJ whole genome shotgun (WGS) entry which is preliminary data.</text>
</comment>
<dbReference type="EMBL" id="CM055741">
    <property type="protein sequence ID" value="KAJ8002209.1"/>
    <property type="molecule type" value="Genomic_DNA"/>
</dbReference>
<accession>A0ACC2GEW8</accession>
<name>A0ACC2GEW8_DALPE</name>
<gene>
    <name evidence="1" type="ORF">DPEC_G00177520</name>
</gene>